<dbReference type="SUPFAM" id="SSF52540">
    <property type="entry name" value="P-loop containing nucleoside triphosphate hydrolases"/>
    <property type="match status" value="1"/>
</dbReference>
<dbReference type="SMART" id="SM00382">
    <property type="entry name" value="AAA"/>
    <property type="match status" value="1"/>
</dbReference>
<dbReference type="PANTHER" id="PTHR42794:SF1">
    <property type="entry name" value="HEMIN IMPORT ATP-BINDING PROTEIN HMUV"/>
    <property type="match status" value="1"/>
</dbReference>
<dbReference type="GO" id="GO:0005524">
    <property type="term" value="F:ATP binding"/>
    <property type="evidence" value="ECO:0007669"/>
    <property type="project" value="UniProtKB-KW"/>
</dbReference>
<protein>
    <submittedName>
        <fullName evidence="8">Heme ABC transporter ATP-binding protein</fullName>
    </submittedName>
</protein>
<keyword evidence="9" id="KW-1185">Reference proteome</keyword>
<evidence type="ECO:0000256" key="5">
    <source>
        <dbReference type="ARBA" id="ARBA00022967"/>
    </source>
</evidence>
<keyword evidence="4 8" id="KW-0067">ATP-binding</keyword>
<keyword evidence="2" id="KW-0813">Transport</keyword>
<gene>
    <name evidence="8" type="ORF">GWI72_06025</name>
</gene>
<dbReference type="AlphaFoldDB" id="A0A7X5F1K0"/>
<dbReference type="InterPro" id="IPR017871">
    <property type="entry name" value="ABC_transporter-like_CS"/>
</dbReference>
<dbReference type="Gene3D" id="3.40.50.300">
    <property type="entry name" value="P-loop containing nucleotide triphosphate hydrolases"/>
    <property type="match status" value="1"/>
</dbReference>
<feature type="domain" description="ABC transporter" evidence="7">
    <location>
        <begin position="4"/>
        <end position="238"/>
    </location>
</feature>
<proteinExistence type="inferred from homology"/>
<evidence type="ECO:0000256" key="1">
    <source>
        <dbReference type="ARBA" id="ARBA00005417"/>
    </source>
</evidence>
<dbReference type="PANTHER" id="PTHR42794">
    <property type="entry name" value="HEMIN IMPORT ATP-BINDING PROTEIN HMUV"/>
    <property type="match status" value="1"/>
</dbReference>
<reference evidence="9" key="1">
    <citation type="submission" date="2020-01" db="EMBL/GenBank/DDBJ databases">
        <authorList>
            <person name="Fang Y."/>
            <person name="Sun R."/>
            <person name="Nie L."/>
            <person name="He J."/>
            <person name="Hao L."/>
            <person name="Wang L."/>
            <person name="Su S."/>
            <person name="Lv E."/>
            <person name="Zhang Z."/>
            <person name="Xie R."/>
            <person name="Liu H."/>
        </authorList>
    </citation>
    <scope>NUCLEOTIDE SEQUENCE [LARGE SCALE GENOMIC DNA]</scope>
    <source>
        <strain evidence="9">XCT-53</strain>
    </source>
</reference>
<dbReference type="InterPro" id="IPR003593">
    <property type="entry name" value="AAA+_ATPase"/>
</dbReference>
<dbReference type="NCBIfam" id="NF010068">
    <property type="entry name" value="PRK13548.1"/>
    <property type="match status" value="1"/>
</dbReference>
<evidence type="ECO:0000256" key="3">
    <source>
        <dbReference type="ARBA" id="ARBA00022741"/>
    </source>
</evidence>
<dbReference type="Proteomes" id="UP000586722">
    <property type="component" value="Unassembled WGS sequence"/>
</dbReference>
<comment type="function">
    <text evidence="6">Part of the ABC transporter complex HmuTUV involved in hemin import. Responsible for energy coupling to the transport system.</text>
</comment>
<dbReference type="RefSeq" id="WP_161708124.1">
    <property type="nucleotide sequence ID" value="NZ_JAABLQ010000001.1"/>
</dbReference>
<evidence type="ECO:0000256" key="4">
    <source>
        <dbReference type="ARBA" id="ARBA00022840"/>
    </source>
</evidence>
<comment type="caution">
    <text evidence="8">The sequence shown here is derived from an EMBL/GenBank/DDBJ whole genome shotgun (WGS) entry which is preliminary data.</text>
</comment>
<dbReference type="CDD" id="cd03214">
    <property type="entry name" value="ABC_Iron-Siderophores_B12_Hemin"/>
    <property type="match status" value="1"/>
</dbReference>
<keyword evidence="5" id="KW-1278">Translocase</keyword>
<dbReference type="InterPro" id="IPR027417">
    <property type="entry name" value="P-loop_NTPase"/>
</dbReference>
<dbReference type="EMBL" id="JAABLQ010000001">
    <property type="protein sequence ID" value="NBN77824.1"/>
    <property type="molecule type" value="Genomic_DNA"/>
</dbReference>
<evidence type="ECO:0000259" key="7">
    <source>
        <dbReference type="PROSITE" id="PS50893"/>
    </source>
</evidence>
<dbReference type="GO" id="GO:0016887">
    <property type="term" value="F:ATP hydrolysis activity"/>
    <property type="evidence" value="ECO:0007669"/>
    <property type="project" value="InterPro"/>
</dbReference>
<accession>A0A7X5F1K0</accession>
<keyword evidence="3" id="KW-0547">Nucleotide-binding</keyword>
<evidence type="ECO:0000313" key="8">
    <source>
        <dbReference type="EMBL" id="NBN77824.1"/>
    </source>
</evidence>
<dbReference type="Pfam" id="PF00005">
    <property type="entry name" value="ABC_tran"/>
    <property type="match status" value="1"/>
</dbReference>
<dbReference type="PROSITE" id="PS50893">
    <property type="entry name" value="ABC_TRANSPORTER_2"/>
    <property type="match status" value="1"/>
</dbReference>
<evidence type="ECO:0000256" key="6">
    <source>
        <dbReference type="ARBA" id="ARBA00037066"/>
    </source>
</evidence>
<evidence type="ECO:0000313" key="9">
    <source>
        <dbReference type="Proteomes" id="UP000586722"/>
    </source>
</evidence>
<evidence type="ECO:0000256" key="2">
    <source>
        <dbReference type="ARBA" id="ARBA00022448"/>
    </source>
</evidence>
<sequence length="260" mass="27335">MSDLVLDGFSVTLAGRRIVEDVSLCARAGELTAIIGPNGSGKSTLMKGLSGEHRYAGSARLNGHEIAGLAPAVLARQRAVLPQHSVITFPMTVTEVVGLGFHARRPQPELIGAALERVGLSGFGGRLHETLSGGEQQRAQLARVLVQIWEPVNDGAPCWLFLDEPVSSLDIHHQILIMDLARAYARAGGGVLAVMHDLNLTAMYADRVIALRGGRCAACGPTADTLTGPVLSGVYGCRLAVNETPADGTPFILPHLARGA</sequence>
<organism evidence="8 9">
    <name type="scientific">Pannonibacter tanglangensis</name>
    <dbReference type="NCBI Taxonomy" id="2750084"/>
    <lineage>
        <taxon>Bacteria</taxon>
        <taxon>Pseudomonadati</taxon>
        <taxon>Pseudomonadota</taxon>
        <taxon>Alphaproteobacteria</taxon>
        <taxon>Hyphomicrobiales</taxon>
        <taxon>Stappiaceae</taxon>
        <taxon>Pannonibacter</taxon>
    </lineage>
</organism>
<comment type="similarity">
    <text evidence="1">Belongs to the ABC transporter superfamily.</text>
</comment>
<name>A0A7X5F1K0_9HYPH</name>
<dbReference type="InterPro" id="IPR003439">
    <property type="entry name" value="ABC_transporter-like_ATP-bd"/>
</dbReference>
<dbReference type="PROSITE" id="PS00211">
    <property type="entry name" value="ABC_TRANSPORTER_1"/>
    <property type="match status" value="1"/>
</dbReference>